<evidence type="ECO:0000313" key="3">
    <source>
        <dbReference type="Proteomes" id="UP000184368"/>
    </source>
</evidence>
<dbReference type="Proteomes" id="UP000184368">
    <property type="component" value="Unassembled WGS sequence"/>
</dbReference>
<dbReference type="STRING" id="1302690.BUE76_18155"/>
<sequence length="332" mass="35721">MKRTIKSLFLFAAVATTLVSCIKERDMNIDPAKGVANMLGFTYSGDDVAGSSSVYSRFTSDLGSLKANQTVSFPVNVSYMGQNEAPADITLNLAVDTEVLTQFNSENGTNYVVPDASIFKLPATAVIKKGTRTTQVKVEVTNNASFDFNKNYALPLKITSASSGAISSNLGKAVYSFSARNQYDGLYVMEATGPMVDVTSAALTGYYPLNMYLITYSGNSVALFDADGVYSKNYFHPIVSGGTSVSAYGSFSPIFTFDASGKVTSVSNYYGQESGGNKRSGMLDPTGVNKITFNADGSVKQIEVSYIMTQSVASPFAPRTYFKEKFTYKGQR</sequence>
<dbReference type="RefSeq" id="WP_158069999.1">
    <property type="nucleotide sequence ID" value="NZ_FQUO01000008.1"/>
</dbReference>
<keyword evidence="3" id="KW-1185">Reference proteome</keyword>
<accession>A0A1M5C0Q7</accession>
<name>A0A1M5C0Q7_9BACT</name>
<dbReference type="AlphaFoldDB" id="A0A1M5C0Q7"/>
<evidence type="ECO:0000259" key="1">
    <source>
        <dbReference type="Pfam" id="PF08522"/>
    </source>
</evidence>
<dbReference type="PROSITE" id="PS51257">
    <property type="entry name" value="PROKAR_LIPOPROTEIN"/>
    <property type="match status" value="1"/>
</dbReference>
<dbReference type="Pfam" id="PF08522">
    <property type="entry name" value="BT_3987-like_N"/>
    <property type="match status" value="1"/>
</dbReference>
<proteinExistence type="predicted"/>
<dbReference type="EMBL" id="FQUO01000008">
    <property type="protein sequence ID" value="SHF48319.1"/>
    <property type="molecule type" value="Genomic_DNA"/>
</dbReference>
<dbReference type="OrthoDB" id="740324at2"/>
<feature type="domain" description="BT-3987-like N-terminal" evidence="1">
    <location>
        <begin position="66"/>
        <end position="163"/>
    </location>
</feature>
<organism evidence="2 3">
    <name type="scientific">Cnuella takakiae</name>
    <dbReference type="NCBI Taxonomy" id="1302690"/>
    <lineage>
        <taxon>Bacteria</taxon>
        <taxon>Pseudomonadati</taxon>
        <taxon>Bacteroidota</taxon>
        <taxon>Chitinophagia</taxon>
        <taxon>Chitinophagales</taxon>
        <taxon>Chitinophagaceae</taxon>
        <taxon>Cnuella</taxon>
    </lineage>
</organism>
<protein>
    <recommendedName>
        <fullName evidence="1">BT-3987-like N-terminal domain-containing protein</fullName>
    </recommendedName>
</protein>
<dbReference type="InterPro" id="IPR013728">
    <property type="entry name" value="BT_3987-like_N"/>
</dbReference>
<reference evidence="2 3" key="1">
    <citation type="submission" date="2016-11" db="EMBL/GenBank/DDBJ databases">
        <authorList>
            <person name="Jaros S."/>
            <person name="Januszkiewicz K."/>
            <person name="Wedrychowicz H."/>
        </authorList>
    </citation>
    <scope>NUCLEOTIDE SEQUENCE [LARGE SCALE GENOMIC DNA]</scope>
    <source>
        <strain evidence="2 3">DSM 26897</strain>
    </source>
</reference>
<gene>
    <name evidence="2" type="ORF">SAMN05444008_108181</name>
</gene>
<evidence type="ECO:0000313" key="2">
    <source>
        <dbReference type="EMBL" id="SHF48319.1"/>
    </source>
</evidence>
<dbReference type="Gene3D" id="2.60.40.1740">
    <property type="entry name" value="hypothetical protein (bacova_03559)"/>
    <property type="match status" value="1"/>
</dbReference>